<gene>
    <name evidence="1" type="ordered locus">Fraau_1974</name>
</gene>
<evidence type="ECO:0000313" key="1">
    <source>
        <dbReference type="EMBL" id="AFC86361.1"/>
    </source>
</evidence>
<dbReference type="KEGG" id="fau:Fraau_1974"/>
<organism evidence="1 2">
    <name type="scientific">Frateuria aurantia (strain ATCC 33424 / DSM 6220 / KCTC 2777 / LMG 1558 / NBRC 3245 / NCIMB 13370)</name>
    <name type="common">Acetobacter aurantius</name>
    <dbReference type="NCBI Taxonomy" id="767434"/>
    <lineage>
        <taxon>Bacteria</taxon>
        <taxon>Pseudomonadati</taxon>
        <taxon>Pseudomonadota</taxon>
        <taxon>Gammaproteobacteria</taxon>
        <taxon>Lysobacterales</taxon>
        <taxon>Rhodanobacteraceae</taxon>
        <taxon>Frateuria</taxon>
    </lineage>
</organism>
<name>H8L1V0_FRAAD</name>
<keyword evidence="2" id="KW-1185">Reference proteome</keyword>
<dbReference type="Proteomes" id="UP000005234">
    <property type="component" value="Chromosome"/>
</dbReference>
<evidence type="ECO:0000313" key="2">
    <source>
        <dbReference type="Proteomes" id="UP000005234"/>
    </source>
</evidence>
<reference evidence="1" key="1">
    <citation type="submission" date="2012-02" db="EMBL/GenBank/DDBJ databases">
        <title>The complete genome of Frateuria aurantia DSM 6220.</title>
        <authorList>
            <consortium name="US DOE Joint Genome Institute (JGI-PGF)"/>
            <person name="Lucas S."/>
            <person name="Copeland A."/>
            <person name="Lapidus A."/>
            <person name="Glavina del Rio T."/>
            <person name="Dalin E."/>
            <person name="Tice H."/>
            <person name="Bruce D."/>
            <person name="Goodwin L."/>
            <person name="Pitluck S."/>
            <person name="Peters L."/>
            <person name="Ovchinnikova G."/>
            <person name="Teshima H."/>
            <person name="Kyrpides N."/>
            <person name="Mavromatis K."/>
            <person name="Ivanova N."/>
            <person name="Brettin T."/>
            <person name="Detter J.C."/>
            <person name="Han C."/>
            <person name="Larimer F."/>
            <person name="Land M."/>
            <person name="Hauser L."/>
            <person name="Markowitz V."/>
            <person name="Cheng J.-F."/>
            <person name="Hugenholtz P."/>
            <person name="Woyke T."/>
            <person name="Wu D."/>
            <person name="Brambilla E."/>
            <person name="Klenk H.-P."/>
            <person name="Eisen J.A."/>
        </authorList>
    </citation>
    <scope>NUCLEOTIDE SEQUENCE</scope>
    <source>
        <strain evidence="1">DSM 6220</strain>
    </source>
</reference>
<dbReference type="EMBL" id="CP003350">
    <property type="protein sequence ID" value="AFC86361.1"/>
    <property type="molecule type" value="Genomic_DNA"/>
</dbReference>
<sequence>MATDNSLPTIDMFQPLDGWFDWRSGRMRVLVREGEPRMRCGKMACGHDSPWAPEFSKPWGTFPDLPETVAEKMAA</sequence>
<proteinExistence type="predicted"/>
<dbReference type="STRING" id="767434.Fraau_1974"/>
<protein>
    <submittedName>
        <fullName evidence="1">Uncharacterized protein</fullName>
    </submittedName>
</protein>
<dbReference type="HOGENOM" id="CLU_2665754_0_0_6"/>
<accession>H8L1V0</accession>
<dbReference type="RefSeq" id="WP_014403364.1">
    <property type="nucleotide sequence ID" value="NC_017033.1"/>
</dbReference>
<dbReference type="AlphaFoldDB" id="H8L1V0"/>